<dbReference type="OrthoDB" id="3531896at2"/>
<dbReference type="InterPro" id="IPR000086">
    <property type="entry name" value="NUDIX_hydrolase_dom"/>
</dbReference>
<protein>
    <submittedName>
        <fullName evidence="2">DNA mismatch repair protein MutT</fullName>
    </submittedName>
</protein>
<comment type="caution">
    <text evidence="2">The sequence shown here is derived from an EMBL/GenBank/DDBJ whole genome shotgun (WGS) entry which is preliminary data.</text>
</comment>
<evidence type="ECO:0000259" key="1">
    <source>
        <dbReference type="Pfam" id="PF00293"/>
    </source>
</evidence>
<dbReference type="Pfam" id="PF00293">
    <property type="entry name" value="NUDIX"/>
    <property type="match status" value="1"/>
</dbReference>
<gene>
    <name evidence="2" type="ORF">AJ85_03815</name>
</gene>
<dbReference type="AlphaFoldDB" id="A0A4S4K2U6"/>
<dbReference type="Gene3D" id="3.90.79.10">
    <property type="entry name" value="Nucleoside Triphosphate Pyrophosphohydrolase"/>
    <property type="match status" value="1"/>
</dbReference>
<evidence type="ECO:0000313" key="2">
    <source>
        <dbReference type="EMBL" id="THG91560.1"/>
    </source>
</evidence>
<organism evidence="2 3">
    <name type="scientific">Alkalihalobacillus alcalophilus ATCC 27647 = CGMCC 1.3604</name>
    <dbReference type="NCBI Taxonomy" id="1218173"/>
    <lineage>
        <taxon>Bacteria</taxon>
        <taxon>Bacillati</taxon>
        <taxon>Bacillota</taxon>
        <taxon>Bacilli</taxon>
        <taxon>Bacillales</taxon>
        <taxon>Bacillaceae</taxon>
        <taxon>Alkalihalobacillus</taxon>
    </lineage>
</organism>
<dbReference type="EMBL" id="JALP01000061">
    <property type="protein sequence ID" value="THG91560.1"/>
    <property type="molecule type" value="Genomic_DNA"/>
</dbReference>
<dbReference type="InterPro" id="IPR015797">
    <property type="entry name" value="NUDIX_hydrolase-like_dom_sf"/>
</dbReference>
<sequence length="83" mass="9303">MFIVNVEGAIRKDGKWLIIERSKQEEHAGGLLALIGGKVDVEGNTKEILERTLAREIFEEVGVKIKNGAKYVHNSSFPFLHKV</sequence>
<feature type="domain" description="Nudix hydrolase" evidence="1">
    <location>
        <begin position="11"/>
        <end position="69"/>
    </location>
</feature>
<dbReference type="Proteomes" id="UP000297014">
    <property type="component" value="Unassembled WGS sequence"/>
</dbReference>
<reference evidence="2 3" key="1">
    <citation type="submission" date="2014-01" db="EMBL/GenBank/DDBJ databases">
        <title>Draft genome sequencing of Bacillus alcalophilus CGMCC 1.3604.</title>
        <authorList>
            <person name="Yang J."/>
            <person name="Diao L."/>
            <person name="Yang S."/>
        </authorList>
    </citation>
    <scope>NUCLEOTIDE SEQUENCE [LARGE SCALE GENOMIC DNA]</scope>
    <source>
        <strain evidence="2 3">CGMCC 1.3604</strain>
    </source>
</reference>
<dbReference type="SUPFAM" id="SSF55811">
    <property type="entry name" value="Nudix"/>
    <property type="match status" value="1"/>
</dbReference>
<accession>A0A4S4K2U6</accession>
<name>A0A4S4K2U6_ALKAL</name>
<evidence type="ECO:0000313" key="3">
    <source>
        <dbReference type="Proteomes" id="UP000297014"/>
    </source>
</evidence>
<dbReference type="CDD" id="cd02883">
    <property type="entry name" value="NUDIX_Hydrolase"/>
    <property type="match status" value="1"/>
</dbReference>
<proteinExistence type="predicted"/>